<proteinExistence type="predicted"/>
<dbReference type="Pfam" id="PF01909">
    <property type="entry name" value="NTP_transf_2"/>
    <property type="match status" value="1"/>
</dbReference>
<dbReference type="AlphaFoldDB" id="A0A9X2MBD2"/>
<evidence type="ECO:0000313" key="2">
    <source>
        <dbReference type="EMBL" id="MCR1824347.1"/>
    </source>
</evidence>
<accession>A0A9X2MBD2</accession>
<sequence length="209" mass="24870">MKNIDKSIELFYEVKELENFKLKEEEAKLIIDYMEGHDYIIKSDGKNLYIADVQDEEDIEKENIKDIVMRVIEWNQSLIDDIQIDMNNIRPDKLGRKLSKLQEDEKVLSNLFEILSREPMTQLENDDICETIRKILKNEIDMEQIEDIIINKIEVMGSRRSGRYRENSDLDILVEYKADMKECNVFNMLYELGLTYDNLKVDFFPNLVK</sequence>
<dbReference type="EMBL" id="JANKBY010000288">
    <property type="protein sequence ID" value="MCR1824347.1"/>
    <property type="molecule type" value="Genomic_DNA"/>
</dbReference>
<keyword evidence="3" id="KW-1185">Reference proteome</keyword>
<dbReference type="SUPFAM" id="SSF81301">
    <property type="entry name" value="Nucleotidyltransferase"/>
    <property type="match status" value="1"/>
</dbReference>
<comment type="caution">
    <text evidence="2">The sequence shown here is derived from an EMBL/GenBank/DDBJ whole genome shotgun (WGS) entry which is preliminary data.</text>
</comment>
<protein>
    <submittedName>
        <fullName evidence="2">Nucleotidyltransferase domain-containing protein</fullName>
    </submittedName>
</protein>
<reference evidence="2" key="1">
    <citation type="submission" date="2022-07" db="EMBL/GenBank/DDBJ databases">
        <title>Enhanced cultured diversity of the mouse gut microbiota enables custom-made synthetic communities.</title>
        <authorList>
            <person name="Afrizal A."/>
        </authorList>
    </citation>
    <scope>NUCLEOTIDE SEQUENCE</scope>
    <source>
        <strain evidence="2">DSM 29186</strain>
    </source>
</reference>
<dbReference type="RefSeq" id="WP_257560686.1">
    <property type="nucleotide sequence ID" value="NZ_JANKBY010000288.1"/>
</dbReference>
<organism evidence="2 3">
    <name type="scientific">Terrisporobacter muris</name>
    <dbReference type="NCBI Taxonomy" id="2963284"/>
    <lineage>
        <taxon>Bacteria</taxon>
        <taxon>Bacillati</taxon>
        <taxon>Bacillota</taxon>
        <taxon>Clostridia</taxon>
        <taxon>Peptostreptococcales</taxon>
        <taxon>Peptostreptococcaceae</taxon>
        <taxon>Terrisporobacter</taxon>
    </lineage>
</organism>
<dbReference type="GO" id="GO:0016779">
    <property type="term" value="F:nucleotidyltransferase activity"/>
    <property type="evidence" value="ECO:0007669"/>
    <property type="project" value="InterPro"/>
</dbReference>
<name>A0A9X2MBD2_9FIRM</name>
<gene>
    <name evidence="2" type="ORF">NSA58_16320</name>
</gene>
<dbReference type="Gene3D" id="3.30.460.10">
    <property type="entry name" value="Beta Polymerase, domain 2"/>
    <property type="match status" value="1"/>
</dbReference>
<evidence type="ECO:0000313" key="3">
    <source>
        <dbReference type="Proteomes" id="UP001140817"/>
    </source>
</evidence>
<dbReference type="InterPro" id="IPR043519">
    <property type="entry name" value="NT_sf"/>
</dbReference>
<feature type="domain" description="Polymerase nucleotidyl transferase" evidence="1">
    <location>
        <begin position="147"/>
        <end position="182"/>
    </location>
</feature>
<evidence type="ECO:0000259" key="1">
    <source>
        <dbReference type="Pfam" id="PF01909"/>
    </source>
</evidence>
<dbReference type="InterPro" id="IPR002934">
    <property type="entry name" value="Polymerase_NTP_transf_dom"/>
</dbReference>
<dbReference type="Proteomes" id="UP001140817">
    <property type="component" value="Unassembled WGS sequence"/>
</dbReference>